<evidence type="ECO:0000256" key="7">
    <source>
        <dbReference type="ARBA" id="ARBA00049244"/>
    </source>
</evidence>
<proteinExistence type="predicted"/>
<evidence type="ECO:0000256" key="2">
    <source>
        <dbReference type="ARBA" id="ARBA00014363"/>
    </source>
</evidence>
<dbReference type="GO" id="GO:0008408">
    <property type="term" value="F:3'-5' exonuclease activity"/>
    <property type="evidence" value="ECO:0007669"/>
    <property type="project" value="InterPro"/>
</dbReference>
<dbReference type="OrthoDB" id="9810148at2"/>
<keyword evidence="5" id="KW-0235">DNA replication</keyword>
<dbReference type="GO" id="GO:0006261">
    <property type="term" value="P:DNA-templated DNA replication"/>
    <property type="evidence" value="ECO:0007669"/>
    <property type="project" value="TreeGrafter"/>
</dbReference>
<dbReference type="EC" id="2.7.7.7" evidence="1"/>
<protein>
    <recommendedName>
        <fullName evidence="2">DNA polymerase III subunit delta'</fullName>
        <ecNumber evidence="1">2.7.7.7</ecNumber>
    </recommendedName>
</protein>
<organism evidence="9 10">
    <name type="scientific">Marinisporobacter balticus</name>
    <dbReference type="NCBI Taxonomy" id="2018667"/>
    <lineage>
        <taxon>Bacteria</taxon>
        <taxon>Bacillati</taxon>
        <taxon>Bacillota</taxon>
        <taxon>Clostridia</taxon>
        <taxon>Peptostreptococcales</taxon>
        <taxon>Thermotaleaceae</taxon>
        <taxon>Marinisporobacter</taxon>
    </lineage>
</organism>
<dbReference type="InterPro" id="IPR050238">
    <property type="entry name" value="DNA_Rep/Repair_Clamp_Loader"/>
</dbReference>
<accession>A0A4R2LH21</accession>
<evidence type="ECO:0000256" key="5">
    <source>
        <dbReference type="ARBA" id="ARBA00022705"/>
    </source>
</evidence>
<dbReference type="PANTHER" id="PTHR11669">
    <property type="entry name" value="REPLICATION FACTOR C / DNA POLYMERASE III GAMMA-TAU SUBUNIT"/>
    <property type="match status" value="1"/>
</dbReference>
<gene>
    <name evidence="9" type="ORF">EV214_1048</name>
</gene>
<dbReference type="Pfam" id="PF13177">
    <property type="entry name" value="DNA_pol3_delta2"/>
    <property type="match status" value="1"/>
</dbReference>
<evidence type="ECO:0000256" key="3">
    <source>
        <dbReference type="ARBA" id="ARBA00022679"/>
    </source>
</evidence>
<keyword evidence="6" id="KW-0239">DNA-directed DNA polymerase</keyword>
<dbReference type="NCBIfam" id="TIGR00678">
    <property type="entry name" value="holB"/>
    <property type="match status" value="1"/>
</dbReference>
<dbReference type="CDD" id="cd00009">
    <property type="entry name" value="AAA"/>
    <property type="match status" value="1"/>
</dbReference>
<dbReference type="InterPro" id="IPR008921">
    <property type="entry name" value="DNA_pol3_clamp-load_cplx_C"/>
</dbReference>
<keyword evidence="10" id="KW-1185">Reference proteome</keyword>
<feature type="domain" description="DNA polymerase III delta subunit C-terminal" evidence="8">
    <location>
        <begin position="212"/>
        <end position="324"/>
    </location>
</feature>
<dbReference type="FunFam" id="3.40.50.300:FF:001255">
    <property type="entry name" value="DNA polymerase III subunit delta"/>
    <property type="match status" value="1"/>
</dbReference>
<evidence type="ECO:0000256" key="1">
    <source>
        <dbReference type="ARBA" id="ARBA00012417"/>
    </source>
</evidence>
<keyword evidence="3" id="KW-0808">Transferase</keyword>
<name>A0A4R2LH21_9FIRM</name>
<dbReference type="InterPro" id="IPR027417">
    <property type="entry name" value="P-loop_NTPase"/>
</dbReference>
<dbReference type="GO" id="GO:0003677">
    <property type="term" value="F:DNA binding"/>
    <property type="evidence" value="ECO:0007669"/>
    <property type="project" value="InterPro"/>
</dbReference>
<evidence type="ECO:0000256" key="4">
    <source>
        <dbReference type="ARBA" id="ARBA00022695"/>
    </source>
</evidence>
<dbReference type="InterPro" id="IPR015199">
    <property type="entry name" value="DNA_pol_III_delta_C"/>
</dbReference>
<dbReference type="Gene3D" id="1.20.272.10">
    <property type="match status" value="1"/>
</dbReference>
<dbReference type="SUPFAM" id="SSF48019">
    <property type="entry name" value="post-AAA+ oligomerization domain-like"/>
    <property type="match status" value="1"/>
</dbReference>
<keyword evidence="4" id="KW-0548">Nucleotidyltransferase</keyword>
<evidence type="ECO:0000256" key="6">
    <source>
        <dbReference type="ARBA" id="ARBA00022932"/>
    </source>
</evidence>
<comment type="caution">
    <text evidence="9">The sequence shown here is derived from an EMBL/GenBank/DDBJ whole genome shotgun (WGS) entry which is preliminary data.</text>
</comment>
<dbReference type="SUPFAM" id="SSF52540">
    <property type="entry name" value="P-loop containing nucleoside triphosphate hydrolases"/>
    <property type="match status" value="1"/>
</dbReference>
<dbReference type="Gene3D" id="3.40.50.300">
    <property type="entry name" value="P-loop containing nucleotide triphosphate hydrolases"/>
    <property type="match status" value="1"/>
</dbReference>
<comment type="catalytic activity">
    <reaction evidence="7">
        <text>DNA(n) + a 2'-deoxyribonucleoside 5'-triphosphate = DNA(n+1) + diphosphate</text>
        <dbReference type="Rhea" id="RHEA:22508"/>
        <dbReference type="Rhea" id="RHEA-COMP:17339"/>
        <dbReference type="Rhea" id="RHEA-COMP:17340"/>
        <dbReference type="ChEBI" id="CHEBI:33019"/>
        <dbReference type="ChEBI" id="CHEBI:61560"/>
        <dbReference type="ChEBI" id="CHEBI:173112"/>
        <dbReference type="EC" id="2.7.7.7"/>
    </reaction>
</comment>
<dbReference type="RefSeq" id="WP_132243067.1">
    <property type="nucleotide sequence ID" value="NZ_SLWV01000004.1"/>
</dbReference>
<dbReference type="Pfam" id="PF09115">
    <property type="entry name" value="DNApol3-delta_C"/>
    <property type="match status" value="1"/>
</dbReference>
<evidence type="ECO:0000313" key="9">
    <source>
        <dbReference type="EMBL" id="TCO78625.1"/>
    </source>
</evidence>
<sequence length="326" mass="37398">MGFNDIIGQEKTVNYFKRAISNEKIAHAYIFEGPSGIGKVAIATAFAKGIQCKNYHEDACNICISCLKVNGNNHPDIKMIEPEGKSIKNKQIEEMQQDLLRKPYEGNKKIYIIKHANQMTVSAQNRLLKTLEEPPQYAVILLMSANSNSFLPTIKSRCQILKFNRMGQNDIEQILTSKYGMNQEEGRVLAAFSDGILGKAIQLKESDVFRIKREETIEVIENVLKKDPLVAFDAVEFFQKYKDDINEILDYILFWFRDLLMLIQTGSDKFLINMDKKNTLQKHRGHIAYERIGNIINIIEKTKNDIKANVNFQLAIEMMLLTIQEV</sequence>
<evidence type="ECO:0000313" key="10">
    <source>
        <dbReference type="Proteomes" id="UP000294919"/>
    </source>
</evidence>
<dbReference type="EMBL" id="SLWV01000004">
    <property type="protein sequence ID" value="TCO78625.1"/>
    <property type="molecule type" value="Genomic_DNA"/>
</dbReference>
<reference evidence="9 10" key="1">
    <citation type="submission" date="2019-03" db="EMBL/GenBank/DDBJ databases">
        <title>Genomic Encyclopedia of Type Strains, Phase IV (KMG-IV): sequencing the most valuable type-strain genomes for metagenomic binning, comparative biology and taxonomic classification.</title>
        <authorList>
            <person name="Goeker M."/>
        </authorList>
    </citation>
    <scope>NUCLEOTIDE SEQUENCE [LARGE SCALE GENOMIC DNA]</scope>
    <source>
        <strain evidence="9 10">DSM 102940</strain>
    </source>
</reference>
<evidence type="ECO:0000259" key="8">
    <source>
        <dbReference type="Pfam" id="PF09115"/>
    </source>
</evidence>
<dbReference type="InterPro" id="IPR004622">
    <property type="entry name" value="DNA_pol_HolB"/>
</dbReference>
<dbReference type="PANTHER" id="PTHR11669:SF8">
    <property type="entry name" value="DNA POLYMERASE III SUBUNIT DELTA"/>
    <property type="match status" value="1"/>
</dbReference>
<dbReference type="Proteomes" id="UP000294919">
    <property type="component" value="Unassembled WGS sequence"/>
</dbReference>
<dbReference type="GO" id="GO:0003887">
    <property type="term" value="F:DNA-directed DNA polymerase activity"/>
    <property type="evidence" value="ECO:0007669"/>
    <property type="project" value="UniProtKB-KW"/>
</dbReference>
<dbReference type="AlphaFoldDB" id="A0A4R2LH21"/>
<dbReference type="GO" id="GO:0009360">
    <property type="term" value="C:DNA polymerase III complex"/>
    <property type="evidence" value="ECO:0007669"/>
    <property type="project" value="InterPro"/>
</dbReference>